<evidence type="ECO:0000256" key="1">
    <source>
        <dbReference type="SAM" id="MobiDB-lite"/>
    </source>
</evidence>
<reference evidence="2" key="2">
    <citation type="submission" date="2016-06" db="EMBL/GenBank/DDBJ databases">
        <title>The genome of a short-lived fish provides insights into sex chromosome evolution and the genetic control of aging.</title>
        <authorList>
            <person name="Reichwald K."/>
            <person name="Felder M."/>
            <person name="Petzold A."/>
            <person name="Koch P."/>
            <person name="Groth M."/>
            <person name="Platzer M."/>
        </authorList>
    </citation>
    <scope>NUCLEOTIDE SEQUENCE</scope>
    <source>
        <tissue evidence="2">Brain</tissue>
    </source>
</reference>
<dbReference type="EMBL" id="HAEB01006853">
    <property type="protein sequence ID" value="SBQ53380.1"/>
    <property type="molecule type" value="Transcribed_RNA"/>
</dbReference>
<feature type="non-terminal residue" evidence="2">
    <location>
        <position position="1"/>
    </location>
</feature>
<gene>
    <name evidence="2" type="primary">HAGH</name>
</gene>
<reference evidence="2" key="1">
    <citation type="submission" date="2016-05" db="EMBL/GenBank/DDBJ databases">
        <authorList>
            <person name="Lavstsen T."/>
            <person name="Jespersen J.S."/>
        </authorList>
    </citation>
    <scope>NUCLEOTIDE SEQUENCE</scope>
    <source>
        <tissue evidence="2">Brain</tissue>
    </source>
</reference>
<sequence>VPPEDGTNGANTSGAQLHRPPCRAGLPLRLSLSGTRELAANGSERASRHSLGSLSCRNLAEDNHENDSLGGMCVLVTVMLTL</sequence>
<dbReference type="AlphaFoldDB" id="A0A1A8F219"/>
<proteinExistence type="predicted"/>
<name>A0A1A8F219_9TELE</name>
<evidence type="ECO:0000313" key="2">
    <source>
        <dbReference type="EMBL" id="SBQ53380.1"/>
    </source>
</evidence>
<organism evidence="2">
    <name type="scientific">Nothobranchius korthausae</name>
    <dbReference type="NCBI Taxonomy" id="1143690"/>
    <lineage>
        <taxon>Eukaryota</taxon>
        <taxon>Metazoa</taxon>
        <taxon>Chordata</taxon>
        <taxon>Craniata</taxon>
        <taxon>Vertebrata</taxon>
        <taxon>Euteleostomi</taxon>
        <taxon>Actinopterygii</taxon>
        <taxon>Neopterygii</taxon>
        <taxon>Teleostei</taxon>
        <taxon>Neoteleostei</taxon>
        <taxon>Acanthomorphata</taxon>
        <taxon>Ovalentaria</taxon>
        <taxon>Atherinomorphae</taxon>
        <taxon>Cyprinodontiformes</taxon>
        <taxon>Nothobranchiidae</taxon>
        <taxon>Nothobranchius</taxon>
    </lineage>
</organism>
<dbReference type="GO" id="GO:0016787">
    <property type="term" value="F:hydrolase activity"/>
    <property type="evidence" value="ECO:0007669"/>
    <property type="project" value="UniProtKB-KW"/>
</dbReference>
<feature type="region of interest" description="Disordered" evidence="1">
    <location>
        <begin position="1"/>
        <end position="26"/>
    </location>
</feature>
<protein>
    <submittedName>
        <fullName evidence="2">Hydroxyacylglutathione hydrolase</fullName>
    </submittedName>
</protein>
<keyword evidence="2" id="KW-0378">Hydrolase</keyword>
<accession>A0A1A8F219</accession>